<dbReference type="OrthoDB" id="4991232at2759"/>
<name>A0A0P7BY13_9HYPO</name>
<feature type="compositionally biased region" description="Polar residues" evidence="1">
    <location>
        <begin position="78"/>
        <end position="96"/>
    </location>
</feature>
<keyword evidence="3" id="KW-1185">Reference proteome</keyword>
<dbReference type="Proteomes" id="UP000050424">
    <property type="component" value="Unassembled WGS sequence"/>
</dbReference>
<feature type="compositionally biased region" description="Polar residues" evidence="1">
    <location>
        <begin position="229"/>
        <end position="238"/>
    </location>
</feature>
<feature type="region of interest" description="Disordered" evidence="1">
    <location>
        <begin position="78"/>
        <end position="109"/>
    </location>
</feature>
<organism evidence="2 3">
    <name type="scientific">Neonectria ditissima</name>
    <dbReference type="NCBI Taxonomy" id="78410"/>
    <lineage>
        <taxon>Eukaryota</taxon>
        <taxon>Fungi</taxon>
        <taxon>Dikarya</taxon>
        <taxon>Ascomycota</taxon>
        <taxon>Pezizomycotina</taxon>
        <taxon>Sordariomycetes</taxon>
        <taxon>Hypocreomycetidae</taxon>
        <taxon>Hypocreales</taxon>
        <taxon>Nectriaceae</taxon>
        <taxon>Neonectria</taxon>
    </lineage>
</organism>
<proteinExistence type="predicted"/>
<feature type="region of interest" description="Disordered" evidence="1">
    <location>
        <begin position="133"/>
        <end position="161"/>
    </location>
</feature>
<feature type="region of interest" description="Disordered" evidence="1">
    <location>
        <begin position="184"/>
        <end position="244"/>
    </location>
</feature>
<evidence type="ECO:0000256" key="1">
    <source>
        <dbReference type="SAM" id="MobiDB-lite"/>
    </source>
</evidence>
<dbReference type="AlphaFoldDB" id="A0A0P7BY13"/>
<reference evidence="2 3" key="1">
    <citation type="submission" date="2015-09" db="EMBL/GenBank/DDBJ databases">
        <title>Draft genome of a European isolate of the apple canker pathogen Neonectria ditissima.</title>
        <authorList>
            <person name="Gomez-Cortecero A."/>
            <person name="Harrison R.J."/>
            <person name="Armitage A.D."/>
        </authorList>
    </citation>
    <scope>NUCLEOTIDE SEQUENCE [LARGE SCALE GENOMIC DNA]</scope>
    <source>
        <strain evidence="2 3">R09/05</strain>
    </source>
</reference>
<feature type="compositionally biased region" description="Polar residues" evidence="1">
    <location>
        <begin position="133"/>
        <end position="160"/>
    </location>
</feature>
<protein>
    <submittedName>
        <fullName evidence="2">Uncharacterized protein</fullName>
    </submittedName>
</protein>
<dbReference type="EMBL" id="LKCW01000001">
    <property type="protein sequence ID" value="KPM46430.1"/>
    <property type="molecule type" value="Genomic_DNA"/>
</dbReference>
<gene>
    <name evidence="2" type="ORF">AK830_g17</name>
</gene>
<evidence type="ECO:0000313" key="3">
    <source>
        <dbReference type="Proteomes" id="UP000050424"/>
    </source>
</evidence>
<evidence type="ECO:0000313" key="2">
    <source>
        <dbReference type="EMBL" id="KPM46430.1"/>
    </source>
</evidence>
<accession>A0A0P7BY13</accession>
<dbReference type="STRING" id="78410.A0A0P7BY13"/>
<comment type="caution">
    <text evidence="2">The sequence shown here is derived from an EMBL/GenBank/DDBJ whole genome shotgun (WGS) entry which is preliminary data.</text>
</comment>
<sequence length="244" mass="26956">MMNSSVPYYRPSLRSNARAAFAQLSRPEQTARLLSQLNLCHATLEQALFILPPDSTLANKMQSVVDEIRCRVLATITSDGANDPETSLQPSTQGGLSTPPPPASRKRQDNDDLALSGIEPISFNLSVENSCATPSTLTRRTELDGQQSDMTMTEPSTLPNKRQEIELASTPRSQMIPLDTWLSAPSAPRQSIKKRNQTEGVEISTSFKRQRHGASHSNQEDNDSRTHTRSMGYSTELSSMKPRE</sequence>